<feature type="domain" description="RecJ OB" evidence="1">
    <location>
        <begin position="2"/>
        <end position="74"/>
    </location>
</feature>
<dbReference type="InterPro" id="IPR041122">
    <property type="entry name" value="RecJ_OB"/>
</dbReference>
<accession>X0SPT5</accession>
<feature type="non-terminal residue" evidence="2">
    <location>
        <position position="1"/>
    </location>
</feature>
<dbReference type="Gene3D" id="2.40.50.460">
    <property type="match status" value="1"/>
</dbReference>
<comment type="caution">
    <text evidence="2">The sequence shown here is derived from an EMBL/GenBank/DDBJ whole genome shotgun (WGS) entry which is preliminary data.</text>
</comment>
<reference evidence="2" key="1">
    <citation type="journal article" date="2014" name="Front. Microbiol.">
        <title>High frequency of phylogenetically diverse reductive dehalogenase-homologous genes in deep subseafloor sedimentary metagenomes.</title>
        <authorList>
            <person name="Kawai M."/>
            <person name="Futagami T."/>
            <person name="Toyoda A."/>
            <person name="Takaki Y."/>
            <person name="Nishi S."/>
            <person name="Hori S."/>
            <person name="Arai W."/>
            <person name="Tsubouchi T."/>
            <person name="Morono Y."/>
            <person name="Uchiyama I."/>
            <person name="Ito T."/>
            <person name="Fujiyama A."/>
            <person name="Inagaki F."/>
            <person name="Takami H."/>
        </authorList>
    </citation>
    <scope>NUCLEOTIDE SEQUENCE</scope>
    <source>
        <strain evidence="2">Expedition CK06-06</strain>
    </source>
</reference>
<dbReference type="AlphaFoldDB" id="X0SPT5"/>
<name>X0SPT5_9ZZZZ</name>
<dbReference type="Pfam" id="PF17768">
    <property type="entry name" value="RecJ_OB"/>
    <property type="match status" value="1"/>
</dbReference>
<dbReference type="EMBL" id="BARS01009668">
    <property type="protein sequence ID" value="GAF77887.1"/>
    <property type="molecule type" value="Genomic_DNA"/>
</dbReference>
<sequence>ARPRFLLTDCTFSELTLVGNRKQHLKGQVTQNGTSLPFIAFRMAKYLDAFERAEPIGLVGHAGFDDWRNSVQIQGIDLVIDEPST</sequence>
<protein>
    <recommendedName>
        <fullName evidence="1">RecJ OB domain-containing protein</fullName>
    </recommendedName>
</protein>
<evidence type="ECO:0000313" key="2">
    <source>
        <dbReference type="EMBL" id="GAF77887.1"/>
    </source>
</evidence>
<gene>
    <name evidence="2" type="ORF">S01H1_18125</name>
</gene>
<proteinExistence type="predicted"/>
<organism evidence="2">
    <name type="scientific">marine sediment metagenome</name>
    <dbReference type="NCBI Taxonomy" id="412755"/>
    <lineage>
        <taxon>unclassified sequences</taxon>
        <taxon>metagenomes</taxon>
        <taxon>ecological metagenomes</taxon>
    </lineage>
</organism>
<evidence type="ECO:0000259" key="1">
    <source>
        <dbReference type="Pfam" id="PF17768"/>
    </source>
</evidence>